<feature type="compositionally biased region" description="Gly residues" evidence="3">
    <location>
        <begin position="239"/>
        <end position="270"/>
    </location>
</feature>
<protein>
    <submittedName>
        <fullName evidence="5">Heavy metal transport/detoxification superfamily protein</fullName>
    </submittedName>
</protein>
<feature type="compositionally biased region" description="Low complexity" evidence="3">
    <location>
        <begin position="65"/>
        <end position="91"/>
    </location>
</feature>
<keyword evidence="2" id="KW-0479">Metal-binding</keyword>
<dbReference type="GO" id="GO:0046872">
    <property type="term" value="F:metal ion binding"/>
    <property type="evidence" value="ECO:0007669"/>
    <property type="project" value="UniProtKB-KW"/>
</dbReference>
<keyword evidence="6" id="KW-1185">Reference proteome</keyword>
<feature type="compositionally biased region" description="Gly residues" evidence="3">
    <location>
        <begin position="285"/>
        <end position="296"/>
    </location>
</feature>
<dbReference type="GO" id="GO:0009626">
    <property type="term" value="P:plant-type hypersensitive response"/>
    <property type="evidence" value="ECO:0007669"/>
    <property type="project" value="UniProtKB-KW"/>
</dbReference>
<feature type="compositionally biased region" description="Polar residues" evidence="3">
    <location>
        <begin position="54"/>
        <end position="64"/>
    </location>
</feature>
<evidence type="ECO:0000256" key="1">
    <source>
        <dbReference type="ARBA" id="ARBA00004170"/>
    </source>
</evidence>
<evidence type="ECO:0000256" key="2">
    <source>
        <dbReference type="ARBA" id="ARBA00022723"/>
    </source>
</evidence>
<gene>
    <name evidence="5" type="ORF">Acr_24g0002820</name>
</gene>
<dbReference type="Proteomes" id="UP000585474">
    <property type="component" value="Unassembled WGS sequence"/>
</dbReference>
<comment type="caution">
    <text evidence="5">The sequence shown here is derived from an EMBL/GenBank/DDBJ whole genome shotgun (WGS) entry which is preliminary data.</text>
</comment>
<feature type="compositionally biased region" description="Acidic residues" evidence="3">
    <location>
        <begin position="149"/>
        <end position="179"/>
    </location>
</feature>
<feature type="domain" description="HMA" evidence="4">
    <location>
        <begin position="1"/>
        <end position="47"/>
    </location>
</feature>
<dbReference type="AlphaFoldDB" id="A0A7J0GTH8"/>
<feature type="region of interest" description="Disordered" evidence="3">
    <location>
        <begin position="133"/>
        <end position="193"/>
    </location>
</feature>
<evidence type="ECO:0000313" key="6">
    <source>
        <dbReference type="Proteomes" id="UP000585474"/>
    </source>
</evidence>
<dbReference type="GO" id="GO:0016020">
    <property type="term" value="C:membrane"/>
    <property type="evidence" value="ECO:0007669"/>
    <property type="project" value="UniProtKB-SubCell"/>
</dbReference>
<evidence type="ECO:0000256" key="3">
    <source>
        <dbReference type="SAM" id="MobiDB-lite"/>
    </source>
</evidence>
<feature type="region of interest" description="Disordered" evidence="3">
    <location>
        <begin position="205"/>
        <end position="296"/>
    </location>
</feature>
<feature type="region of interest" description="Disordered" evidence="3">
    <location>
        <begin position="41"/>
        <end position="109"/>
    </location>
</feature>
<feature type="compositionally biased region" description="Gly residues" evidence="3">
    <location>
        <begin position="212"/>
        <end position="228"/>
    </location>
</feature>
<dbReference type="OrthoDB" id="689350at2759"/>
<organism evidence="5 6">
    <name type="scientific">Actinidia rufa</name>
    <dbReference type="NCBI Taxonomy" id="165716"/>
    <lineage>
        <taxon>Eukaryota</taxon>
        <taxon>Viridiplantae</taxon>
        <taxon>Streptophyta</taxon>
        <taxon>Embryophyta</taxon>
        <taxon>Tracheophyta</taxon>
        <taxon>Spermatophyta</taxon>
        <taxon>Magnoliopsida</taxon>
        <taxon>eudicotyledons</taxon>
        <taxon>Gunneridae</taxon>
        <taxon>Pentapetalae</taxon>
        <taxon>asterids</taxon>
        <taxon>Ericales</taxon>
        <taxon>Actinidiaceae</taxon>
        <taxon>Actinidia</taxon>
    </lineage>
</organism>
<dbReference type="Gene3D" id="3.30.70.100">
    <property type="match status" value="1"/>
</dbReference>
<accession>A0A7J0GTH8</accession>
<dbReference type="EMBL" id="BJWL01000024">
    <property type="protein sequence ID" value="GFZ14092.1"/>
    <property type="molecule type" value="Genomic_DNA"/>
</dbReference>
<sequence length="446" mass="46512">MSKERVLEDSGVYKISIDSELGKVTVSGNVEPATLIKKLGKSGKHAELWGAPKPSNQNQLKNLQIGNNNNVKSGNINNKGQKGSNNQNQPQKGGGNQNQQIKGGGNQNQQLQQLQQIKGFQDLKLPQFKDLKIPMKDQQNQKAVKFSLPEEDDLSDDELDEFDEDEDDFDDDDELDDEIGDHQPLNKMKPMVGNAQLPNLMMGQHPQLQAKGGNGDNSGGNGKKGSGGNIPVLVNDGKNGNGGKKGGGGSVQNQGGGGGKGGGKNGGGQPSEGKNGNNGGSQVKNGGGGGGGGGNGGKKGGGLNDCVHGFPNIANGLSGMGGGNVGQMGNVSMGQIGQMGNHIPMSQMGQMPTSSVQGLPATGSGYFNGAGPEVMAGNPFQQQQLAAMMMAQQRANGNERFQPMMYARPPPAVNYMPPYPYPYPPPAADPYTHAFSDENTSSCRVM</sequence>
<dbReference type="CDD" id="cd00371">
    <property type="entry name" value="HMA"/>
    <property type="match status" value="1"/>
</dbReference>
<comment type="subcellular location">
    <subcellularLocation>
        <location evidence="1">Membrane</location>
        <topology evidence="1">Peripheral membrane protein</topology>
    </subcellularLocation>
</comment>
<reference evidence="5 6" key="1">
    <citation type="submission" date="2019-07" db="EMBL/GenBank/DDBJ databases">
        <title>De Novo Assembly of kiwifruit Actinidia rufa.</title>
        <authorList>
            <person name="Sugita-Konishi S."/>
            <person name="Sato K."/>
            <person name="Mori E."/>
            <person name="Abe Y."/>
            <person name="Kisaki G."/>
            <person name="Hamano K."/>
            <person name="Suezawa K."/>
            <person name="Otani M."/>
            <person name="Fukuda T."/>
            <person name="Manabe T."/>
            <person name="Gomi K."/>
            <person name="Tabuchi M."/>
            <person name="Akimitsu K."/>
            <person name="Kataoka I."/>
        </authorList>
    </citation>
    <scope>NUCLEOTIDE SEQUENCE [LARGE SCALE GENOMIC DNA]</scope>
    <source>
        <strain evidence="6">cv. Fuchu</strain>
    </source>
</reference>
<evidence type="ECO:0000313" key="5">
    <source>
        <dbReference type="EMBL" id="GFZ14092.1"/>
    </source>
</evidence>
<dbReference type="PANTHER" id="PTHR45868">
    <property type="entry name" value="HEAVY METAL-ASSOCIATED ISOPRENYLATED PLANT PROTEIN 33-RELATED"/>
    <property type="match status" value="1"/>
</dbReference>
<feature type="compositionally biased region" description="Gly residues" evidence="3">
    <location>
        <begin position="92"/>
        <end position="106"/>
    </location>
</feature>
<dbReference type="InterPro" id="IPR006121">
    <property type="entry name" value="HMA_dom"/>
</dbReference>
<proteinExistence type="predicted"/>
<dbReference type="PANTHER" id="PTHR45868:SF93">
    <property type="entry name" value="OS12G0144600 PROTEIN"/>
    <property type="match status" value="1"/>
</dbReference>
<dbReference type="PROSITE" id="PS50846">
    <property type="entry name" value="HMA_2"/>
    <property type="match status" value="1"/>
</dbReference>
<evidence type="ECO:0000259" key="4">
    <source>
        <dbReference type="PROSITE" id="PS50846"/>
    </source>
</evidence>
<name>A0A7J0GTH8_9ERIC</name>